<dbReference type="InterPro" id="IPR009100">
    <property type="entry name" value="AcylCoA_DH/oxidase_NM_dom_sf"/>
</dbReference>
<protein>
    <submittedName>
        <fullName evidence="9">Acyl-CoA dehydrogenase family protein</fullName>
    </submittedName>
</protein>
<evidence type="ECO:0000256" key="2">
    <source>
        <dbReference type="ARBA" id="ARBA00009347"/>
    </source>
</evidence>
<dbReference type="EMBL" id="BAABJP010000062">
    <property type="protein sequence ID" value="GAA5174279.1"/>
    <property type="molecule type" value="Genomic_DNA"/>
</dbReference>
<dbReference type="Proteomes" id="UP001428817">
    <property type="component" value="Unassembled WGS sequence"/>
</dbReference>
<dbReference type="Gene3D" id="1.10.540.10">
    <property type="entry name" value="Acyl-CoA dehydrogenase/oxidase, N-terminal domain"/>
    <property type="match status" value="1"/>
</dbReference>
<dbReference type="InterPro" id="IPR006089">
    <property type="entry name" value="Acyl-CoA_DH_CS"/>
</dbReference>
<comment type="caution">
    <text evidence="9">The sequence shown here is derived from an EMBL/GenBank/DDBJ whole genome shotgun (WGS) entry which is preliminary data.</text>
</comment>
<evidence type="ECO:0000259" key="6">
    <source>
        <dbReference type="Pfam" id="PF00441"/>
    </source>
</evidence>
<dbReference type="PANTHER" id="PTHR43884">
    <property type="entry name" value="ACYL-COA DEHYDROGENASE"/>
    <property type="match status" value="1"/>
</dbReference>
<dbReference type="PANTHER" id="PTHR43884:SF12">
    <property type="entry name" value="ISOVALERYL-COA DEHYDROGENASE, MITOCHONDRIAL-RELATED"/>
    <property type="match status" value="1"/>
</dbReference>
<dbReference type="InterPro" id="IPR009075">
    <property type="entry name" value="AcylCo_DH/oxidase_C"/>
</dbReference>
<dbReference type="Gene3D" id="1.20.140.10">
    <property type="entry name" value="Butyryl-CoA Dehydrogenase, subunit A, domain 3"/>
    <property type="match status" value="1"/>
</dbReference>
<evidence type="ECO:0000256" key="5">
    <source>
        <dbReference type="RuleBase" id="RU362125"/>
    </source>
</evidence>
<dbReference type="InterPro" id="IPR036250">
    <property type="entry name" value="AcylCo_DH-like_C"/>
</dbReference>
<dbReference type="InterPro" id="IPR006091">
    <property type="entry name" value="Acyl-CoA_Oxase/DH_mid-dom"/>
</dbReference>
<dbReference type="PIRSF" id="PIRSF016578">
    <property type="entry name" value="HsaA"/>
    <property type="match status" value="1"/>
</dbReference>
<dbReference type="Pfam" id="PF00441">
    <property type="entry name" value="Acyl-CoA_dh_1"/>
    <property type="match status" value="1"/>
</dbReference>
<proteinExistence type="inferred from homology"/>
<keyword evidence="5" id="KW-0560">Oxidoreductase</keyword>
<name>A0ABP9RAW7_9PSEU</name>
<evidence type="ECO:0000256" key="1">
    <source>
        <dbReference type="ARBA" id="ARBA00001974"/>
    </source>
</evidence>
<dbReference type="Pfam" id="PF02771">
    <property type="entry name" value="Acyl-CoA_dh_N"/>
    <property type="match status" value="1"/>
</dbReference>
<evidence type="ECO:0000313" key="10">
    <source>
        <dbReference type="Proteomes" id="UP001428817"/>
    </source>
</evidence>
<dbReference type="InterPro" id="IPR013786">
    <property type="entry name" value="AcylCoA_DH/ox_N"/>
</dbReference>
<evidence type="ECO:0000256" key="3">
    <source>
        <dbReference type="ARBA" id="ARBA00022630"/>
    </source>
</evidence>
<dbReference type="InterPro" id="IPR037069">
    <property type="entry name" value="AcylCoA_DH/ox_N_sf"/>
</dbReference>
<keyword evidence="10" id="KW-1185">Reference proteome</keyword>
<evidence type="ECO:0000256" key="4">
    <source>
        <dbReference type="ARBA" id="ARBA00022827"/>
    </source>
</evidence>
<dbReference type="Pfam" id="PF02770">
    <property type="entry name" value="Acyl-CoA_dh_M"/>
    <property type="match status" value="1"/>
</dbReference>
<accession>A0ABP9RAW7</accession>
<dbReference type="PROSITE" id="PS00072">
    <property type="entry name" value="ACYL_COA_DH_1"/>
    <property type="match status" value="1"/>
</dbReference>
<keyword evidence="4 5" id="KW-0274">FAD</keyword>
<comment type="cofactor">
    <cofactor evidence="1 5">
        <name>FAD</name>
        <dbReference type="ChEBI" id="CHEBI:57692"/>
    </cofactor>
</comment>
<reference evidence="10" key="1">
    <citation type="journal article" date="2019" name="Int. J. Syst. Evol. Microbiol.">
        <title>The Global Catalogue of Microorganisms (GCM) 10K type strain sequencing project: providing services to taxonomists for standard genome sequencing and annotation.</title>
        <authorList>
            <consortium name="The Broad Institute Genomics Platform"/>
            <consortium name="The Broad Institute Genome Sequencing Center for Infectious Disease"/>
            <person name="Wu L."/>
            <person name="Ma J."/>
        </authorList>
    </citation>
    <scope>NUCLEOTIDE SEQUENCE [LARGE SCALE GENOMIC DNA]</scope>
    <source>
        <strain evidence="10">JCM 18303</strain>
    </source>
</reference>
<feature type="domain" description="Acyl-CoA dehydrogenase/oxidase N-terminal" evidence="8">
    <location>
        <begin position="7"/>
        <end position="121"/>
    </location>
</feature>
<feature type="domain" description="Acyl-CoA dehydrogenase/oxidase C-terminal" evidence="6">
    <location>
        <begin position="231"/>
        <end position="379"/>
    </location>
</feature>
<dbReference type="RefSeq" id="WP_185062032.1">
    <property type="nucleotide sequence ID" value="NZ_BAABJP010000062.1"/>
</dbReference>
<dbReference type="SUPFAM" id="SSF47203">
    <property type="entry name" value="Acyl-CoA dehydrogenase C-terminal domain-like"/>
    <property type="match status" value="1"/>
</dbReference>
<keyword evidence="3 5" id="KW-0285">Flavoprotein</keyword>
<sequence length="386" mass="41088">MNAFGFTEEQEAFRVELDRYARTRLLPAYRDRAAKAEFPWEAHKELAGLGVLGIGLPEEFGGAGVSPEDPVTLGMVAETLAYGDVNVAAAPVQSGLVAAQLAEGGSRAVCERYIPELVAGEQVSGIAVTEPGSGSDAAGLRTVAEPVAGGWLLSGEKIAITHATCAATMLVYARHPGSTRAKGISCFLLPMSEPGVSVGHMPGMGCLPLGWGSVAMDSVFVPTENLVGEEGRGFAAAMHHFDFSRSALGLLCLGAARASLDEAARYATEREAFGQKIAEFQGVSFPLAEHATYLEAARLLCFRALWARRAGQPHTALAAMSKWWPPRVALEAIQAAMQIHGNLGYSTEFPLQQRYRDVMAYLVADGTAEIQKRIIARDVFRAVVPA</sequence>
<feature type="domain" description="Acyl-CoA oxidase/dehydrogenase middle" evidence="7">
    <location>
        <begin position="126"/>
        <end position="219"/>
    </location>
</feature>
<dbReference type="SUPFAM" id="SSF56645">
    <property type="entry name" value="Acyl-CoA dehydrogenase NM domain-like"/>
    <property type="match status" value="1"/>
</dbReference>
<evidence type="ECO:0000313" key="9">
    <source>
        <dbReference type="EMBL" id="GAA5174279.1"/>
    </source>
</evidence>
<evidence type="ECO:0000259" key="7">
    <source>
        <dbReference type="Pfam" id="PF02770"/>
    </source>
</evidence>
<dbReference type="Gene3D" id="2.40.110.10">
    <property type="entry name" value="Butyryl-CoA Dehydrogenase, subunit A, domain 2"/>
    <property type="match status" value="1"/>
</dbReference>
<organism evidence="9 10">
    <name type="scientific">Pseudonocardia eucalypti</name>
    <dbReference type="NCBI Taxonomy" id="648755"/>
    <lineage>
        <taxon>Bacteria</taxon>
        <taxon>Bacillati</taxon>
        <taxon>Actinomycetota</taxon>
        <taxon>Actinomycetes</taxon>
        <taxon>Pseudonocardiales</taxon>
        <taxon>Pseudonocardiaceae</taxon>
        <taxon>Pseudonocardia</taxon>
    </lineage>
</organism>
<dbReference type="InterPro" id="IPR046373">
    <property type="entry name" value="Acyl-CoA_Oxase/DH_mid-dom_sf"/>
</dbReference>
<evidence type="ECO:0000259" key="8">
    <source>
        <dbReference type="Pfam" id="PF02771"/>
    </source>
</evidence>
<gene>
    <name evidence="9" type="ORF">GCM10023321_77710</name>
</gene>
<comment type="similarity">
    <text evidence="2 5">Belongs to the acyl-CoA dehydrogenase family.</text>
</comment>